<keyword evidence="1" id="KW-1185">Reference proteome</keyword>
<accession>A0A915IPF1</accession>
<dbReference type="Proteomes" id="UP000887565">
    <property type="component" value="Unplaced"/>
</dbReference>
<evidence type="ECO:0000313" key="1">
    <source>
        <dbReference type="Proteomes" id="UP000887565"/>
    </source>
</evidence>
<dbReference type="AlphaFoldDB" id="A0A915IPF1"/>
<evidence type="ECO:0000313" key="2">
    <source>
        <dbReference type="WBParaSite" id="nRc.2.0.1.t16068-RA"/>
    </source>
</evidence>
<dbReference type="WBParaSite" id="nRc.2.0.1.t16068-RA">
    <property type="protein sequence ID" value="nRc.2.0.1.t16068-RA"/>
    <property type="gene ID" value="nRc.2.0.1.g16068"/>
</dbReference>
<proteinExistence type="predicted"/>
<reference evidence="2" key="1">
    <citation type="submission" date="2022-11" db="UniProtKB">
        <authorList>
            <consortium name="WormBaseParasite"/>
        </authorList>
    </citation>
    <scope>IDENTIFICATION</scope>
</reference>
<organism evidence="1 2">
    <name type="scientific">Romanomermis culicivorax</name>
    <name type="common">Nematode worm</name>
    <dbReference type="NCBI Taxonomy" id="13658"/>
    <lineage>
        <taxon>Eukaryota</taxon>
        <taxon>Metazoa</taxon>
        <taxon>Ecdysozoa</taxon>
        <taxon>Nematoda</taxon>
        <taxon>Enoplea</taxon>
        <taxon>Dorylaimia</taxon>
        <taxon>Mermithida</taxon>
        <taxon>Mermithoidea</taxon>
        <taxon>Mermithidae</taxon>
        <taxon>Romanomermis</taxon>
    </lineage>
</organism>
<name>A0A915IPF1_ROMCU</name>
<protein>
    <submittedName>
        <fullName evidence="2">Uncharacterized protein</fullName>
    </submittedName>
</protein>
<sequence>MAVAVGVQSYSKNNISRAYICIDFNGIYRLIYNMLGLESKKILMLNVEFLYDIS</sequence>